<proteinExistence type="predicted"/>
<dbReference type="eggNOG" id="COG5433">
    <property type="taxonomic scope" value="Bacteria"/>
</dbReference>
<evidence type="ECO:0000259" key="1">
    <source>
        <dbReference type="Pfam" id="PF13808"/>
    </source>
</evidence>
<dbReference type="InterPro" id="IPR032806">
    <property type="entry name" value="YbfD_N"/>
</dbReference>
<dbReference type="EMBL" id="CP002917">
    <property type="protein sequence ID" value="AEK38182.1"/>
    <property type="molecule type" value="Genomic_DNA"/>
</dbReference>
<name>G0HGE3_CORVD</name>
<reference evidence="2 3" key="1">
    <citation type="journal article" date="2011" name="BMC Genomics">
        <title>Complete genome sequence of Corynebacterium variabile DSM 44702 isolated from the surface of smear-ripened cheeses and insights into cheese ripening and flavor generation.</title>
        <authorList>
            <person name="Schroeder J."/>
            <person name="Maus I."/>
            <person name="Trost E."/>
            <person name="Tauch A."/>
        </authorList>
    </citation>
    <scope>NUCLEOTIDE SEQUENCE [LARGE SCALE GENOMIC DNA]</scope>
    <source>
        <strain evidence="3">DSM 44702 / JCM 12073 / NCIMB 30131</strain>
    </source>
</reference>
<dbReference type="Proteomes" id="UP000006659">
    <property type="component" value="Chromosome"/>
</dbReference>
<sequence>MPSSLSTPRPVEPAADLSPVPLPELLAAITDHRDPRGVRHRLDVLLTIALAAVSAVAKSYTDIADWVNDPVNTDIAELGVDLHRRPSEPTIRRALSGVDADLLDRIIGARIWMRTASFNSRRVIAVDGKTVRGAPHPV</sequence>
<accession>G0HGE3</accession>
<dbReference type="RefSeq" id="WP_014011315.1">
    <property type="nucleotide sequence ID" value="NC_015859.1"/>
</dbReference>
<dbReference type="HOGENOM" id="CLU_1851796_0_0_11"/>
<evidence type="ECO:0000313" key="3">
    <source>
        <dbReference type="Proteomes" id="UP000006659"/>
    </source>
</evidence>
<dbReference type="Pfam" id="PF13808">
    <property type="entry name" value="DDE_Tnp_1_assoc"/>
    <property type="match status" value="1"/>
</dbReference>
<feature type="domain" description="H repeat-associated protein N-terminal" evidence="1">
    <location>
        <begin position="25"/>
        <end position="108"/>
    </location>
</feature>
<dbReference type="AlphaFoldDB" id="G0HGE3"/>
<protein>
    <recommendedName>
        <fullName evidence="1">H repeat-associated protein N-terminal domain-containing protein</fullName>
    </recommendedName>
</protein>
<evidence type="ECO:0000313" key="2">
    <source>
        <dbReference type="EMBL" id="AEK38182.1"/>
    </source>
</evidence>
<gene>
    <name evidence="2" type="ordered locus">CVAR_2842</name>
</gene>
<dbReference type="KEGG" id="cva:CVAR_2842"/>
<organism evidence="2 3">
    <name type="scientific">Corynebacterium variabile (strain DSM 44702 / CIP 107183 / JCM 12073 / NCIMB 30131)</name>
    <name type="common">Corynebacterium mooreparkense</name>
    <dbReference type="NCBI Taxonomy" id="858619"/>
    <lineage>
        <taxon>Bacteria</taxon>
        <taxon>Bacillati</taxon>
        <taxon>Actinomycetota</taxon>
        <taxon>Actinomycetes</taxon>
        <taxon>Mycobacteriales</taxon>
        <taxon>Corynebacteriaceae</taxon>
        <taxon>Corynebacterium</taxon>
    </lineage>
</organism>